<feature type="chain" id="PRO_5038799368" evidence="5">
    <location>
        <begin position="25"/>
        <end position="310"/>
    </location>
</feature>
<dbReference type="PROSITE" id="PS51257">
    <property type="entry name" value="PROKAR_LIPOPROTEIN"/>
    <property type="match status" value="1"/>
</dbReference>
<feature type="signal peptide" evidence="5">
    <location>
        <begin position="1"/>
        <end position="24"/>
    </location>
</feature>
<keyword evidence="2" id="KW-0813">Transport</keyword>
<dbReference type="InterPro" id="IPR006127">
    <property type="entry name" value="ZnuA-like"/>
</dbReference>
<evidence type="ECO:0000256" key="2">
    <source>
        <dbReference type="ARBA" id="ARBA00022448"/>
    </source>
</evidence>
<comment type="caution">
    <text evidence="6">The sequence shown here is derived from an EMBL/GenBank/DDBJ whole genome shotgun (WGS) entry which is preliminary data.</text>
</comment>
<accession>A0A7Y7LX90</accession>
<dbReference type="PANTHER" id="PTHR42953:SF1">
    <property type="entry name" value="METAL-BINDING PROTEIN HI_0362-RELATED"/>
    <property type="match status" value="1"/>
</dbReference>
<gene>
    <name evidence="6" type="ORF">G6034_04035</name>
</gene>
<dbReference type="GO" id="GO:0046872">
    <property type="term" value="F:metal ion binding"/>
    <property type="evidence" value="ECO:0007669"/>
    <property type="project" value="UniProtKB-KW"/>
</dbReference>
<dbReference type="EMBL" id="JAAMFM010000003">
    <property type="protein sequence ID" value="NVM94090.1"/>
    <property type="molecule type" value="Genomic_DNA"/>
</dbReference>
<name>A0A7Y7LX90_9MICC</name>
<organism evidence="6 7">
    <name type="scientific">Arthrobacter wenxiniae</name>
    <dbReference type="NCBI Taxonomy" id="2713570"/>
    <lineage>
        <taxon>Bacteria</taxon>
        <taxon>Bacillati</taxon>
        <taxon>Actinomycetota</taxon>
        <taxon>Actinomycetes</taxon>
        <taxon>Micrococcales</taxon>
        <taxon>Micrococcaceae</taxon>
        <taxon>Arthrobacter</taxon>
    </lineage>
</organism>
<dbReference type="Gene3D" id="3.40.50.1980">
    <property type="entry name" value="Nitrogenase molybdenum iron protein domain"/>
    <property type="match status" value="2"/>
</dbReference>
<dbReference type="GO" id="GO:0030001">
    <property type="term" value="P:metal ion transport"/>
    <property type="evidence" value="ECO:0007669"/>
    <property type="project" value="InterPro"/>
</dbReference>
<keyword evidence="3" id="KW-0479">Metal-binding</keyword>
<dbReference type="PANTHER" id="PTHR42953">
    <property type="entry name" value="HIGH-AFFINITY ZINC UPTAKE SYSTEM PROTEIN ZNUA-RELATED"/>
    <property type="match status" value="1"/>
</dbReference>
<sequence length="310" mass="31416">MRLRRTSLTFGLAVAVSVALGACAGGSGASTGTPPDSGKISVVASTNVYGSIAGAVGGDAVDVHSIIDRPDADPHSYEATAQDKLAVSKAAVGIENGGGYDDFFGQLASGILDPAKVVNVSALSGLDKGADFNEHVWYSLPAMSKLADELARRFTALDAARASTFTVNAAAFKKGLDGLEGKLSALKAAHAGATAAITEPVPLYLLQEAGLANATPAAFSTAIENGSDVPTTVLRDTVALMSSGTVGLLAYNEQTEGPQTLEVKKAARAAGVPVVDFTETLPAGDSYLTWMGANTANIAKALEQSTATAK</sequence>
<evidence type="ECO:0000256" key="4">
    <source>
        <dbReference type="ARBA" id="ARBA00022729"/>
    </source>
</evidence>
<dbReference type="InterPro" id="IPR050492">
    <property type="entry name" value="Bact_metal-bind_prot9"/>
</dbReference>
<comment type="subcellular location">
    <subcellularLocation>
        <location evidence="1">Cell envelope</location>
    </subcellularLocation>
</comment>
<keyword evidence="7" id="KW-1185">Reference proteome</keyword>
<evidence type="ECO:0000256" key="1">
    <source>
        <dbReference type="ARBA" id="ARBA00004196"/>
    </source>
</evidence>
<proteinExistence type="predicted"/>
<evidence type="ECO:0000256" key="3">
    <source>
        <dbReference type="ARBA" id="ARBA00022723"/>
    </source>
</evidence>
<dbReference type="SUPFAM" id="SSF53807">
    <property type="entry name" value="Helical backbone' metal receptor"/>
    <property type="match status" value="1"/>
</dbReference>
<evidence type="ECO:0000313" key="7">
    <source>
        <dbReference type="Proteomes" id="UP000543556"/>
    </source>
</evidence>
<dbReference type="GO" id="GO:0030313">
    <property type="term" value="C:cell envelope"/>
    <property type="evidence" value="ECO:0007669"/>
    <property type="project" value="UniProtKB-SubCell"/>
</dbReference>
<protein>
    <submittedName>
        <fullName evidence="6">Zinc ABC transporter solute-binding protein</fullName>
    </submittedName>
</protein>
<reference evidence="6 7" key="1">
    <citation type="submission" date="2020-02" db="EMBL/GenBank/DDBJ databases">
        <title>Genome sequence of strain AETb3-4.</title>
        <authorList>
            <person name="Gao J."/>
            <person name="Zhang X."/>
        </authorList>
    </citation>
    <scope>NUCLEOTIDE SEQUENCE [LARGE SCALE GENOMIC DNA]</scope>
    <source>
        <strain evidence="6 7">AETb3-4</strain>
    </source>
</reference>
<evidence type="ECO:0000313" key="6">
    <source>
        <dbReference type="EMBL" id="NVM94090.1"/>
    </source>
</evidence>
<dbReference type="Proteomes" id="UP000543556">
    <property type="component" value="Unassembled WGS sequence"/>
</dbReference>
<dbReference type="AlphaFoldDB" id="A0A7Y7LX90"/>
<evidence type="ECO:0000256" key="5">
    <source>
        <dbReference type="SAM" id="SignalP"/>
    </source>
</evidence>
<dbReference type="Pfam" id="PF01297">
    <property type="entry name" value="ZnuA"/>
    <property type="match status" value="1"/>
</dbReference>
<keyword evidence="4 5" id="KW-0732">Signal</keyword>
<dbReference type="RefSeq" id="WP_176633812.1">
    <property type="nucleotide sequence ID" value="NZ_JAAMFM010000003.1"/>
</dbReference>